<comment type="subcellular location">
    <subcellularLocation>
        <location evidence="1">Cell inner membrane</location>
        <topology evidence="1">Peripheral membrane protein</topology>
    </subcellularLocation>
</comment>
<dbReference type="Gene3D" id="3.90.190.10">
    <property type="entry name" value="Protein tyrosine phosphatase superfamily"/>
    <property type="match status" value="1"/>
</dbReference>
<evidence type="ECO:0000259" key="8">
    <source>
        <dbReference type="PROSITE" id="PS50056"/>
    </source>
</evidence>
<dbReference type="Gene3D" id="3.40.50.300">
    <property type="entry name" value="P-loop containing nucleotide triphosphate hydrolases"/>
    <property type="match status" value="1"/>
</dbReference>
<dbReference type="SMART" id="SM00404">
    <property type="entry name" value="PTPc_motif"/>
    <property type="match status" value="1"/>
</dbReference>
<dbReference type="InterPro" id="IPR000387">
    <property type="entry name" value="Tyr_Pase_dom"/>
</dbReference>
<gene>
    <name evidence="10" type="ORF">EDC23_2419</name>
</gene>
<name>A0A4V3H3K2_9GAMM</name>
<accession>A0A4V3H3K2</accession>
<dbReference type="Pfam" id="PF22785">
    <property type="entry name" value="Tc-R-P"/>
    <property type="match status" value="1"/>
</dbReference>
<dbReference type="Pfam" id="PF00005">
    <property type="entry name" value="ABC_tran"/>
    <property type="match status" value="1"/>
</dbReference>
<evidence type="ECO:0000259" key="9">
    <source>
        <dbReference type="PROSITE" id="PS50893"/>
    </source>
</evidence>
<dbReference type="GO" id="GO:0005524">
    <property type="term" value="F:ATP binding"/>
    <property type="evidence" value="ECO:0007669"/>
    <property type="project" value="UniProtKB-KW"/>
</dbReference>
<dbReference type="PROSITE" id="PS50054">
    <property type="entry name" value="TYR_PHOSPHATASE_DUAL"/>
    <property type="match status" value="1"/>
</dbReference>
<dbReference type="InterPro" id="IPR050086">
    <property type="entry name" value="MetN_ABC_transporter-like"/>
</dbReference>
<dbReference type="PROSITE" id="PS50056">
    <property type="entry name" value="TYR_PHOSPHATASE_2"/>
    <property type="match status" value="1"/>
</dbReference>
<dbReference type="SUPFAM" id="SSF52540">
    <property type="entry name" value="P-loop containing nucleoside triphosphate hydrolases"/>
    <property type="match status" value="1"/>
</dbReference>
<dbReference type="GO" id="GO:0004725">
    <property type="term" value="F:protein tyrosine phosphatase activity"/>
    <property type="evidence" value="ECO:0007669"/>
    <property type="project" value="InterPro"/>
</dbReference>
<evidence type="ECO:0000256" key="4">
    <source>
        <dbReference type="ARBA" id="ARBA00022741"/>
    </source>
</evidence>
<dbReference type="InterPro" id="IPR029021">
    <property type="entry name" value="Prot-tyrosine_phosphatase-like"/>
</dbReference>
<reference evidence="10 11" key="1">
    <citation type="submission" date="2019-03" db="EMBL/GenBank/DDBJ databases">
        <title>Genomic Encyclopedia of Type Strains, Phase IV (KMG-IV): sequencing the most valuable type-strain genomes for metagenomic binning, comparative biology and taxonomic classification.</title>
        <authorList>
            <person name="Goeker M."/>
        </authorList>
    </citation>
    <scope>NUCLEOTIDE SEQUENCE [LARGE SCALE GENOMIC DNA]</scope>
    <source>
        <strain evidence="10 11">DSM 16326</strain>
    </source>
</reference>
<feature type="domain" description="Tyrosine-protein phosphatase" evidence="6">
    <location>
        <begin position="281"/>
        <end position="432"/>
    </location>
</feature>
<organism evidence="10 11">
    <name type="scientific">Thiohalophilus thiocyanatoxydans</name>
    <dbReference type="NCBI Taxonomy" id="381308"/>
    <lineage>
        <taxon>Bacteria</taxon>
        <taxon>Pseudomonadati</taxon>
        <taxon>Pseudomonadota</taxon>
        <taxon>Gammaproteobacteria</taxon>
        <taxon>Thiohalomonadales</taxon>
        <taxon>Thiohalophilaceae</taxon>
        <taxon>Thiohalophilus</taxon>
    </lineage>
</organism>
<dbReference type="GO" id="GO:0005886">
    <property type="term" value="C:plasma membrane"/>
    <property type="evidence" value="ECO:0007669"/>
    <property type="project" value="UniProtKB-SubCell"/>
</dbReference>
<evidence type="ECO:0000313" key="10">
    <source>
        <dbReference type="EMBL" id="TDX99634.1"/>
    </source>
</evidence>
<dbReference type="InterPro" id="IPR020422">
    <property type="entry name" value="TYR_PHOSPHATASE_DUAL_dom"/>
</dbReference>
<comment type="similarity">
    <text evidence="2">Belongs to the ABC transporter superfamily.</text>
</comment>
<dbReference type="EMBL" id="SOQX01000007">
    <property type="protein sequence ID" value="TDX99634.1"/>
    <property type="molecule type" value="Genomic_DNA"/>
</dbReference>
<evidence type="ECO:0000259" key="7">
    <source>
        <dbReference type="PROSITE" id="PS50055"/>
    </source>
</evidence>
<dbReference type="PANTHER" id="PTHR43166">
    <property type="entry name" value="AMINO ACID IMPORT ATP-BINDING PROTEIN"/>
    <property type="match status" value="1"/>
</dbReference>
<dbReference type="PROSITE" id="PS50055">
    <property type="entry name" value="TYR_PHOSPHATASE_PTP"/>
    <property type="match status" value="1"/>
</dbReference>
<dbReference type="AlphaFoldDB" id="A0A4V3H3K2"/>
<dbReference type="OrthoDB" id="196319at2"/>
<dbReference type="InterPro" id="IPR003439">
    <property type="entry name" value="ABC_transporter-like_ATP-bd"/>
</dbReference>
<feature type="domain" description="Tyrosine-protein phosphatase" evidence="7">
    <location>
        <begin position="326"/>
        <end position="420"/>
    </location>
</feature>
<feature type="domain" description="Tyrosine specific protein phosphatases" evidence="8">
    <location>
        <begin position="351"/>
        <end position="418"/>
    </location>
</feature>
<proteinExistence type="inferred from homology"/>
<evidence type="ECO:0000259" key="6">
    <source>
        <dbReference type="PROSITE" id="PS50054"/>
    </source>
</evidence>
<dbReference type="GO" id="GO:0016887">
    <property type="term" value="F:ATP hydrolysis activity"/>
    <property type="evidence" value="ECO:0007669"/>
    <property type="project" value="InterPro"/>
</dbReference>
<keyword evidence="11" id="KW-1185">Reference proteome</keyword>
<keyword evidence="5" id="KW-0067">ATP-binding</keyword>
<protein>
    <submittedName>
        <fullName evidence="10">Atypical dual specificity phosphatase</fullName>
    </submittedName>
</protein>
<dbReference type="PANTHER" id="PTHR43166:SF4">
    <property type="entry name" value="PHOSPHONATES IMPORT ATP-BINDING PROTEIN PHNC"/>
    <property type="match status" value="1"/>
</dbReference>
<evidence type="ECO:0000256" key="1">
    <source>
        <dbReference type="ARBA" id="ARBA00004417"/>
    </source>
</evidence>
<evidence type="ECO:0000256" key="3">
    <source>
        <dbReference type="ARBA" id="ARBA00022448"/>
    </source>
</evidence>
<dbReference type="Proteomes" id="UP000294914">
    <property type="component" value="Unassembled WGS sequence"/>
</dbReference>
<dbReference type="InterPro" id="IPR003593">
    <property type="entry name" value="AAA+_ATPase"/>
</dbReference>
<comment type="caution">
    <text evidence="10">The sequence shown here is derived from an EMBL/GenBank/DDBJ whole genome shotgun (WGS) entry which is preliminary data.</text>
</comment>
<evidence type="ECO:0000313" key="11">
    <source>
        <dbReference type="Proteomes" id="UP000294914"/>
    </source>
</evidence>
<dbReference type="InterPro" id="IPR003595">
    <property type="entry name" value="Tyr_Pase_cat"/>
</dbReference>
<dbReference type="SUPFAM" id="SSF52799">
    <property type="entry name" value="(Phosphotyrosine protein) phosphatases II"/>
    <property type="match status" value="1"/>
</dbReference>
<dbReference type="PRINTS" id="PR00700">
    <property type="entry name" value="PRTYPHPHTASE"/>
</dbReference>
<keyword evidence="3" id="KW-0813">Transport</keyword>
<dbReference type="PROSITE" id="PS50893">
    <property type="entry name" value="ABC_TRANSPORTER_2"/>
    <property type="match status" value="1"/>
</dbReference>
<sequence>MPVLNLSQFGVAFGDNVILRSVDLSVPERGVFALLGPGGTGKSTLLRTICGINQAVSNLRTWGEVTYRGDPLGEAEYPVLVSQNMRLITSTVQENILNELPEKHELSKAQKQDLAIRLLKQSGLDELADCLDQRVVQLPIPVQRQLAIAREAAAGPGLLCVDEPTAELSTSEAERILDYLYKLGESSALLVVLHNQQEAKALADKTALLAGGWIQECNETEKFFIEPESKVTRNFILNGTCSVPSPDAKPEEIDAEADIPTPPPMPEAAREFVSDSFGPRGFLWLKQGLLAGTPWPGIVADEDHDLRALQRVGIKVLVSLTEEQFEPRKLKEYGIDALWLEIDDMKAPEYEEAYEMCQQVRKRMAEGKPVAYHCKAGLGRTGTLLAAQLIMEGKSALEALESVRKIEPRWVQSDEQVKFIEGFADYVNNGMKKTVSNEL</sequence>
<evidence type="ECO:0000256" key="2">
    <source>
        <dbReference type="ARBA" id="ARBA00005417"/>
    </source>
</evidence>
<dbReference type="SMART" id="SM00382">
    <property type="entry name" value="AAA"/>
    <property type="match status" value="1"/>
</dbReference>
<feature type="domain" description="ABC transporter" evidence="9">
    <location>
        <begin position="1"/>
        <end position="236"/>
    </location>
</feature>
<dbReference type="FunFam" id="3.90.190.10:FF:000157">
    <property type="entry name" value="Protein-tyrosine phosphatase"/>
    <property type="match status" value="1"/>
</dbReference>
<evidence type="ECO:0000256" key="5">
    <source>
        <dbReference type="ARBA" id="ARBA00022840"/>
    </source>
</evidence>
<dbReference type="InterPro" id="IPR000242">
    <property type="entry name" value="PTP_cat"/>
</dbReference>
<keyword evidence="4" id="KW-0547">Nucleotide-binding</keyword>
<dbReference type="InterPro" id="IPR027417">
    <property type="entry name" value="P-loop_NTPase"/>
</dbReference>